<evidence type="ECO:0000313" key="4">
    <source>
        <dbReference type="EMBL" id="KAH7511440.1"/>
    </source>
</evidence>
<evidence type="ECO:0000256" key="2">
    <source>
        <dbReference type="ARBA" id="ARBA00022737"/>
    </source>
</evidence>
<dbReference type="InterPro" id="IPR002902">
    <property type="entry name" value="GNK2"/>
</dbReference>
<dbReference type="InterPro" id="IPR038408">
    <property type="entry name" value="GNK2_sf"/>
</dbReference>
<keyword evidence="2" id="KW-0677">Repeat</keyword>
<proteinExistence type="predicted"/>
<dbReference type="Pfam" id="PF01657">
    <property type="entry name" value="Stress-antifung"/>
    <property type="match status" value="2"/>
</dbReference>
<evidence type="ECO:0000256" key="1">
    <source>
        <dbReference type="ARBA" id="ARBA00022729"/>
    </source>
</evidence>
<dbReference type="EMBL" id="JAEACU010000099">
    <property type="protein sequence ID" value="KAH7511440.1"/>
    <property type="molecule type" value="Genomic_DNA"/>
</dbReference>
<organism evidence="4 5">
    <name type="scientific">Ziziphus jujuba var. spinosa</name>
    <dbReference type="NCBI Taxonomy" id="714518"/>
    <lineage>
        <taxon>Eukaryota</taxon>
        <taxon>Viridiplantae</taxon>
        <taxon>Streptophyta</taxon>
        <taxon>Embryophyta</taxon>
        <taxon>Tracheophyta</taxon>
        <taxon>Spermatophyta</taxon>
        <taxon>Magnoliopsida</taxon>
        <taxon>eudicotyledons</taxon>
        <taxon>Gunneridae</taxon>
        <taxon>Pentapetalae</taxon>
        <taxon>rosids</taxon>
        <taxon>fabids</taxon>
        <taxon>Rosales</taxon>
        <taxon>Rhamnaceae</taxon>
        <taxon>Paliureae</taxon>
        <taxon>Ziziphus</taxon>
    </lineage>
</organism>
<name>A0A978U9W8_ZIZJJ</name>
<reference evidence="4" key="1">
    <citation type="journal article" date="2021" name="Front. Plant Sci.">
        <title>Chromosome-Scale Genome Assembly for Chinese Sour Jujube and Insights Into Its Genome Evolution and Domestication Signature.</title>
        <authorList>
            <person name="Shen L.-Y."/>
            <person name="Luo H."/>
            <person name="Wang X.-L."/>
            <person name="Wang X.-M."/>
            <person name="Qiu X.-J."/>
            <person name="Liu H."/>
            <person name="Zhou S.-S."/>
            <person name="Jia K.-H."/>
            <person name="Nie S."/>
            <person name="Bao Y.-T."/>
            <person name="Zhang R.-G."/>
            <person name="Yun Q.-Z."/>
            <person name="Chai Y.-H."/>
            <person name="Lu J.-Y."/>
            <person name="Li Y."/>
            <person name="Zhao S.-W."/>
            <person name="Mao J.-F."/>
            <person name="Jia S.-G."/>
            <person name="Mao Y.-M."/>
        </authorList>
    </citation>
    <scope>NUCLEOTIDE SEQUENCE</scope>
    <source>
        <strain evidence="4">AT0</strain>
        <tissue evidence="4">Leaf</tissue>
    </source>
</reference>
<dbReference type="Proteomes" id="UP000813462">
    <property type="component" value="Unassembled WGS sequence"/>
</dbReference>
<gene>
    <name evidence="4" type="ORF">FEM48_ZijujUnG0014800</name>
</gene>
<evidence type="ECO:0000313" key="5">
    <source>
        <dbReference type="Proteomes" id="UP000813462"/>
    </source>
</evidence>
<evidence type="ECO:0000259" key="3">
    <source>
        <dbReference type="PROSITE" id="PS51473"/>
    </source>
</evidence>
<dbReference type="CDD" id="cd23509">
    <property type="entry name" value="Gnk2-like"/>
    <property type="match status" value="2"/>
</dbReference>
<comment type="caution">
    <text evidence="4">The sequence shown here is derived from an EMBL/GenBank/DDBJ whole genome shotgun (WGS) entry which is preliminary data.</text>
</comment>
<dbReference type="PROSITE" id="PS51473">
    <property type="entry name" value="GNK2"/>
    <property type="match status" value="2"/>
</dbReference>
<dbReference type="PANTHER" id="PTHR32099">
    <property type="entry name" value="CYSTEINE-RICH REPEAT SECRETORY PROTEIN"/>
    <property type="match status" value="1"/>
</dbReference>
<dbReference type="Gene3D" id="3.30.430.20">
    <property type="entry name" value="Gnk2 domain, C-X8-C-X2-C motif"/>
    <property type="match status" value="2"/>
</dbReference>
<accession>A0A978U9W8</accession>
<feature type="domain" description="Gnk2-homologous" evidence="3">
    <location>
        <begin position="2"/>
        <end position="104"/>
    </location>
</feature>
<dbReference type="AlphaFoldDB" id="A0A978U9W8"/>
<protein>
    <recommendedName>
        <fullName evidence="3">Gnk2-homologous domain-containing protein</fullName>
    </recommendedName>
</protein>
<dbReference type="PANTHER" id="PTHR32099:SF51">
    <property type="entry name" value="CYSTEINE-RICH RECEPTOR-LIKE PROTEIN KINASE 25 ISOFORM X1"/>
    <property type="match status" value="1"/>
</dbReference>
<feature type="domain" description="Gnk2-homologous" evidence="3">
    <location>
        <begin position="145"/>
        <end position="253"/>
    </location>
</feature>
<keyword evidence="1" id="KW-0732">Signal</keyword>
<sequence>MQLLVTSTVGQEGYSSKADYCWNYGLKIIAASGNSTAKFAFGNDTVLNAEGLIALVQCTPDLDEGECNGCLDHSILQIPDCCGGKDGGQVLTPNCNLSTFKQNLNTLLFSQLTSNTKIGYRMETIKWEELCMVRYSNKPIFSVMKDKPIVKAPSQNIPLDPNNFMLVLKPMLYSLTSKASSGDSLRKFSTENETVPRYETIYALTQCTSDISKQECTDCLKRATLILSECYDGVQGARILKSNCSLRYEVYPFYNYIADDSPATSPPSKGIYGSL</sequence>
<dbReference type="FunFam" id="3.30.430.20:FF:000002">
    <property type="entry name" value="Cysteine-rich receptor-like protein kinase 10"/>
    <property type="match status" value="1"/>
</dbReference>